<keyword evidence="6 7" id="KW-0460">Magnesium</keyword>
<comment type="cofactor">
    <cofactor evidence="1 7">
        <name>Mg(2+)</name>
        <dbReference type="ChEBI" id="CHEBI:18420"/>
    </cofactor>
</comment>
<dbReference type="OMA" id="MSSINCF"/>
<dbReference type="EMBL" id="AGNL01018999">
    <property type="protein sequence ID" value="EJK62270.1"/>
    <property type="molecule type" value="Genomic_DNA"/>
</dbReference>
<protein>
    <recommendedName>
        <fullName evidence="3">3'(2'),5'-bisphosphate nucleotidase</fullName>
        <ecNumber evidence="3">3.1.3.7</ecNumber>
    </recommendedName>
</protein>
<dbReference type="InterPro" id="IPR000760">
    <property type="entry name" value="Inositol_monophosphatase-like"/>
</dbReference>
<evidence type="ECO:0000313" key="9">
    <source>
        <dbReference type="Proteomes" id="UP000266841"/>
    </source>
</evidence>
<feature type="binding site" evidence="7">
    <location>
        <position position="204"/>
    </location>
    <ligand>
        <name>Mg(2+)</name>
        <dbReference type="ChEBI" id="CHEBI:18420"/>
        <label>1</label>
        <note>catalytic</note>
    </ligand>
</feature>
<keyword evidence="9" id="KW-1185">Reference proteome</keyword>
<feature type="binding site" evidence="7">
    <location>
        <position position="140"/>
    </location>
    <ligand>
        <name>Mg(2+)</name>
        <dbReference type="ChEBI" id="CHEBI:18420"/>
        <label>1</label>
        <note>catalytic</note>
    </ligand>
</feature>
<dbReference type="PROSITE" id="PS00629">
    <property type="entry name" value="IMP_1"/>
    <property type="match status" value="1"/>
</dbReference>
<dbReference type="SUPFAM" id="SSF56655">
    <property type="entry name" value="Carbohydrate phosphatase"/>
    <property type="match status" value="1"/>
</dbReference>
<dbReference type="eggNOG" id="KOG1528">
    <property type="taxonomic scope" value="Eukaryota"/>
</dbReference>
<dbReference type="Pfam" id="PF00459">
    <property type="entry name" value="Inositol_P"/>
    <property type="match status" value="1"/>
</dbReference>
<dbReference type="PROSITE" id="PS50231">
    <property type="entry name" value="RICIN_B_LECTIN"/>
    <property type="match status" value="1"/>
</dbReference>
<dbReference type="GO" id="GO:0046872">
    <property type="term" value="F:metal ion binding"/>
    <property type="evidence" value="ECO:0007669"/>
    <property type="project" value="UniProtKB-KW"/>
</dbReference>
<sequence>MPPRVTVAFILFSTPRSCSAGAAFGFRRRTFSKTRRFTEASSVADASPSSPVTALAEKAANLSLPPSFVEARRCDLTAAIESVFKACQVTRLVQPSGDDDGDIALKKKDSSPVTIGDFGAQAVALRTLHDYYPDDMFISEESSDALTGDEGLCGRVLEAVNHPRGVCSQISDRFDIIRSIDYGQGLNCSDASAKSNRVWALDPIDGTKGFLRGRLRGGQYCIALALLEDGEPVVAVLGCPNLPTMNSTAMPNGHWPDEELEVDGADERLFSSLRGTLFVAAKGSGCYEVPLCEIEDWLGGRISVGQTSWTRLEVTNSDGSIAADQGRFCLGVERGFSDPAGTVVAIASMICGPKGIFTDKDGVRDIKNSLRIDGQAKYGLLARGQGEYFLRLPKKGYNDWIWDVASGYLVLEEAGGSLTDVMGNK</sequence>
<dbReference type="PANTHER" id="PTHR43200:SF6">
    <property type="entry name" value="3'(2'),5'-BISPHOSPHATE NUCLEOTIDASE"/>
    <property type="match status" value="1"/>
</dbReference>
<dbReference type="InterPro" id="IPR051090">
    <property type="entry name" value="Inositol_monoP_superfamily"/>
</dbReference>
<dbReference type="Gene3D" id="3.40.190.80">
    <property type="match status" value="1"/>
</dbReference>
<evidence type="ECO:0000256" key="1">
    <source>
        <dbReference type="ARBA" id="ARBA00001946"/>
    </source>
</evidence>
<dbReference type="GO" id="GO:0008441">
    <property type="term" value="F:3'(2'),5'-bisphosphate nucleotidase activity"/>
    <property type="evidence" value="ECO:0007669"/>
    <property type="project" value="UniProtKB-EC"/>
</dbReference>
<dbReference type="GO" id="GO:0046854">
    <property type="term" value="P:phosphatidylinositol phosphate biosynthetic process"/>
    <property type="evidence" value="ECO:0007669"/>
    <property type="project" value="InterPro"/>
</dbReference>
<accession>K0SAJ2</accession>
<keyword evidence="4 7" id="KW-0479">Metal-binding</keyword>
<dbReference type="InterPro" id="IPR020583">
    <property type="entry name" value="Inositol_monoP_metal-BS"/>
</dbReference>
<evidence type="ECO:0000256" key="2">
    <source>
        <dbReference type="ARBA" id="ARBA00009759"/>
    </source>
</evidence>
<evidence type="ECO:0000256" key="3">
    <source>
        <dbReference type="ARBA" id="ARBA00012633"/>
    </source>
</evidence>
<dbReference type="PROSITE" id="PS00630">
    <property type="entry name" value="IMP_2"/>
    <property type="match status" value="1"/>
</dbReference>
<keyword evidence="5" id="KW-0378">Hydrolase</keyword>
<dbReference type="AlphaFoldDB" id="K0SAJ2"/>
<evidence type="ECO:0000256" key="5">
    <source>
        <dbReference type="ARBA" id="ARBA00022801"/>
    </source>
</evidence>
<organism evidence="8 9">
    <name type="scientific">Thalassiosira oceanica</name>
    <name type="common">Marine diatom</name>
    <dbReference type="NCBI Taxonomy" id="159749"/>
    <lineage>
        <taxon>Eukaryota</taxon>
        <taxon>Sar</taxon>
        <taxon>Stramenopiles</taxon>
        <taxon>Ochrophyta</taxon>
        <taxon>Bacillariophyta</taxon>
        <taxon>Coscinodiscophyceae</taxon>
        <taxon>Thalassiosirophycidae</taxon>
        <taxon>Thalassiosirales</taxon>
        <taxon>Thalassiosiraceae</taxon>
        <taxon>Thalassiosira</taxon>
    </lineage>
</organism>
<evidence type="ECO:0000256" key="4">
    <source>
        <dbReference type="ARBA" id="ARBA00022723"/>
    </source>
</evidence>
<dbReference type="EC" id="3.1.3.7" evidence="3"/>
<evidence type="ECO:0000256" key="7">
    <source>
        <dbReference type="PIRSR" id="PIRSR600760-2"/>
    </source>
</evidence>
<dbReference type="PANTHER" id="PTHR43200">
    <property type="entry name" value="PHOSPHATASE"/>
    <property type="match status" value="1"/>
</dbReference>
<dbReference type="Gene3D" id="3.30.540.10">
    <property type="entry name" value="Fructose-1,6-Bisphosphatase, subunit A, domain 1"/>
    <property type="match status" value="1"/>
</dbReference>
<evidence type="ECO:0000256" key="6">
    <source>
        <dbReference type="ARBA" id="ARBA00022842"/>
    </source>
</evidence>
<feature type="binding site" evidence="7">
    <location>
        <position position="403"/>
    </location>
    <ligand>
        <name>Mg(2+)</name>
        <dbReference type="ChEBI" id="CHEBI:18420"/>
        <label>1</label>
        <note>catalytic</note>
    </ligand>
</feature>
<dbReference type="Proteomes" id="UP000266841">
    <property type="component" value="Unassembled WGS sequence"/>
</dbReference>
<comment type="caution">
    <text evidence="8">The sequence shown here is derived from an EMBL/GenBank/DDBJ whole genome shotgun (WGS) entry which is preliminary data.</text>
</comment>
<gene>
    <name evidence="8" type="ORF">THAOC_17125</name>
</gene>
<dbReference type="GO" id="GO:0000103">
    <property type="term" value="P:sulfate assimilation"/>
    <property type="evidence" value="ECO:0007669"/>
    <property type="project" value="TreeGrafter"/>
</dbReference>
<name>K0SAJ2_THAOC</name>
<comment type="similarity">
    <text evidence="2">Belongs to the inositol monophosphatase superfamily.</text>
</comment>
<evidence type="ECO:0000313" key="8">
    <source>
        <dbReference type="EMBL" id="EJK62270.1"/>
    </source>
</evidence>
<feature type="binding site" evidence="7">
    <location>
        <position position="205"/>
    </location>
    <ligand>
        <name>Mg(2+)</name>
        <dbReference type="ChEBI" id="CHEBI:18420"/>
        <label>1</label>
        <note>catalytic</note>
    </ligand>
</feature>
<dbReference type="InterPro" id="IPR020550">
    <property type="entry name" value="Inositol_monophosphatase_CS"/>
</dbReference>
<feature type="binding site" evidence="7">
    <location>
        <position position="202"/>
    </location>
    <ligand>
        <name>Mg(2+)</name>
        <dbReference type="ChEBI" id="CHEBI:18420"/>
        <label>1</label>
        <note>catalytic</note>
    </ligand>
</feature>
<dbReference type="OrthoDB" id="411145at2759"/>
<reference evidence="8 9" key="1">
    <citation type="journal article" date="2012" name="Genome Biol.">
        <title>Genome and low-iron response of an oceanic diatom adapted to chronic iron limitation.</title>
        <authorList>
            <person name="Lommer M."/>
            <person name="Specht M."/>
            <person name="Roy A.S."/>
            <person name="Kraemer L."/>
            <person name="Andreson R."/>
            <person name="Gutowska M.A."/>
            <person name="Wolf J."/>
            <person name="Bergner S.V."/>
            <person name="Schilhabel M.B."/>
            <person name="Klostermeier U.C."/>
            <person name="Beiko R.G."/>
            <person name="Rosenstiel P."/>
            <person name="Hippler M."/>
            <person name="Laroche J."/>
        </authorList>
    </citation>
    <scope>NUCLEOTIDE SEQUENCE [LARGE SCALE GENOMIC DNA]</scope>
    <source>
        <strain evidence="8 9">CCMP1005</strain>
    </source>
</reference>
<proteinExistence type="inferred from homology"/>